<evidence type="ECO:0000256" key="1">
    <source>
        <dbReference type="ARBA" id="ARBA00023054"/>
    </source>
</evidence>
<name>A0A315W4J2_GAMAF</name>
<accession>A0A315W4J2</accession>
<dbReference type="Pfam" id="PF06625">
    <property type="entry name" value="DUF1151"/>
    <property type="match status" value="1"/>
</dbReference>
<evidence type="ECO:0000313" key="3">
    <source>
        <dbReference type="EMBL" id="PWA30934.1"/>
    </source>
</evidence>
<sequence length="332" mass="37463">MEPSTKEPASPAPSGPLSKLVEPVCEPLTLSDLDDTETKVSRFIQGLGTVSRFPRFSSAVVRSESPLDSLSVVRPEPKLGPNQNYTKRGGPVTVSRRLLTTTEAAERFSYHLRPEQSPTQIAVAEEGERSASGLRAPGRNRIGRVTVCVCVSVTEKVKGTIPGDKKPEDYYAQQRGSFPQKLLQQKNQLVAPTLKLAAQTMPVGSLPLAHNSAVDGSGSEIIQLRKINGSSAETPSYQHLHRELLLSHKRGLLLEEKPELKRVLEQRRLELHREEEMAQRRPSDLETELRKRQQKLQEYEQEEIRQRENQNKIPEFVRVREKLRRTQTFDQP</sequence>
<protein>
    <recommendedName>
        <fullName evidence="5">Protein FAM107B</fullName>
    </recommendedName>
</protein>
<keyword evidence="4" id="KW-1185">Reference proteome</keyword>
<dbReference type="Proteomes" id="UP000250572">
    <property type="component" value="Unassembled WGS sequence"/>
</dbReference>
<dbReference type="EMBL" id="NHOQ01000318">
    <property type="protein sequence ID" value="PWA30934.1"/>
    <property type="molecule type" value="Genomic_DNA"/>
</dbReference>
<evidence type="ECO:0000256" key="2">
    <source>
        <dbReference type="SAM" id="MobiDB-lite"/>
    </source>
</evidence>
<dbReference type="PANTHER" id="PTHR16768">
    <property type="entry name" value="DOWN REGULATED IN RENAL CARCINOMA 1/TU3A"/>
    <property type="match status" value="1"/>
</dbReference>
<dbReference type="InterPro" id="IPR009533">
    <property type="entry name" value="FAM107"/>
</dbReference>
<comment type="caution">
    <text evidence="3">The sequence shown here is derived from an EMBL/GenBank/DDBJ whole genome shotgun (WGS) entry which is preliminary data.</text>
</comment>
<dbReference type="PANTHER" id="PTHR16768:SF7">
    <property type="entry name" value="PROTEIN FAM107B-LIKE"/>
    <property type="match status" value="1"/>
</dbReference>
<reference evidence="3 4" key="1">
    <citation type="journal article" date="2018" name="G3 (Bethesda)">
        <title>A High-Quality Reference Genome for the Invasive Mosquitofish Gambusia affinis Using a Chicago Library.</title>
        <authorList>
            <person name="Hoffberg S.L."/>
            <person name="Troendle N.J."/>
            <person name="Glenn T.C."/>
            <person name="Mahmud O."/>
            <person name="Louha S."/>
            <person name="Chalopin D."/>
            <person name="Bennetzen J.L."/>
            <person name="Mauricio R."/>
        </authorList>
    </citation>
    <scope>NUCLEOTIDE SEQUENCE [LARGE SCALE GENOMIC DNA]</scope>
    <source>
        <strain evidence="3">NE01/NJP1002.9</strain>
        <tissue evidence="3">Muscle</tissue>
    </source>
</reference>
<evidence type="ECO:0008006" key="5">
    <source>
        <dbReference type="Google" id="ProtNLM"/>
    </source>
</evidence>
<gene>
    <name evidence="3" type="ORF">CCH79_00010722</name>
</gene>
<evidence type="ECO:0000313" key="4">
    <source>
        <dbReference type="Proteomes" id="UP000250572"/>
    </source>
</evidence>
<feature type="region of interest" description="Disordered" evidence="2">
    <location>
        <begin position="274"/>
        <end position="296"/>
    </location>
</feature>
<organism evidence="3 4">
    <name type="scientific">Gambusia affinis</name>
    <name type="common">Western mosquitofish</name>
    <name type="synonym">Heterandria affinis</name>
    <dbReference type="NCBI Taxonomy" id="33528"/>
    <lineage>
        <taxon>Eukaryota</taxon>
        <taxon>Metazoa</taxon>
        <taxon>Chordata</taxon>
        <taxon>Craniata</taxon>
        <taxon>Vertebrata</taxon>
        <taxon>Euteleostomi</taxon>
        <taxon>Actinopterygii</taxon>
        <taxon>Neopterygii</taxon>
        <taxon>Teleostei</taxon>
        <taxon>Neoteleostei</taxon>
        <taxon>Acanthomorphata</taxon>
        <taxon>Ovalentaria</taxon>
        <taxon>Atherinomorphae</taxon>
        <taxon>Cyprinodontiformes</taxon>
        <taxon>Poeciliidae</taxon>
        <taxon>Poeciliinae</taxon>
        <taxon>Gambusia</taxon>
    </lineage>
</organism>
<proteinExistence type="predicted"/>
<feature type="region of interest" description="Disordered" evidence="2">
    <location>
        <begin position="1"/>
        <end position="20"/>
    </location>
</feature>
<dbReference type="AlphaFoldDB" id="A0A315W4J2"/>
<keyword evidence="1" id="KW-0175">Coiled coil</keyword>